<evidence type="ECO:0000256" key="5">
    <source>
        <dbReference type="ARBA" id="ARBA00023136"/>
    </source>
</evidence>
<keyword evidence="5 7" id="KW-0472">Membrane</keyword>
<keyword evidence="4 7" id="KW-1133">Transmembrane helix</keyword>
<reference evidence="11" key="1">
    <citation type="submission" date="2025-08" db="UniProtKB">
        <authorList>
            <consortium name="RefSeq"/>
        </authorList>
    </citation>
    <scope>IDENTIFICATION</scope>
    <source>
        <tissue evidence="11">Whole larvae</tissue>
    </source>
</reference>
<feature type="domain" description="V-type proton ATPase subunit S1/VOA1 transmembrane" evidence="9">
    <location>
        <begin position="433"/>
        <end position="471"/>
    </location>
</feature>
<feature type="compositionally biased region" description="Gly residues" evidence="6">
    <location>
        <begin position="402"/>
        <end position="413"/>
    </location>
</feature>
<dbReference type="GO" id="GO:0030641">
    <property type="term" value="P:regulation of cellular pH"/>
    <property type="evidence" value="ECO:0007669"/>
    <property type="project" value="TreeGrafter"/>
</dbReference>
<evidence type="ECO:0000313" key="10">
    <source>
        <dbReference type="Proteomes" id="UP001652740"/>
    </source>
</evidence>
<evidence type="ECO:0000256" key="7">
    <source>
        <dbReference type="SAM" id="Phobius"/>
    </source>
</evidence>
<feature type="compositionally biased region" description="Basic and acidic residues" evidence="6">
    <location>
        <begin position="382"/>
        <end position="399"/>
    </location>
</feature>
<dbReference type="InterPro" id="IPR046756">
    <property type="entry name" value="VAS1/VOA1_TM"/>
</dbReference>
<comment type="subcellular location">
    <subcellularLocation>
        <location evidence="1">Membrane</location>
        <topology evidence="1">Single-pass membrane protein</topology>
    </subcellularLocation>
</comment>
<protein>
    <submittedName>
        <fullName evidence="11">Uncharacterized protein LOC113510059</fullName>
    </submittedName>
</protein>
<evidence type="ECO:0000256" key="3">
    <source>
        <dbReference type="ARBA" id="ARBA00022692"/>
    </source>
</evidence>
<sequence length="485" mass="54810">MLLIYLIIFISAELNLAHRDTIPVFLIDYERVMDRLFIDTNPFTKTSTTYFADIVHDAIKLSEIVIIFAEELFCAEDVSTKDKLGTPYHHLGKGLQENKVKYIPNVVEPFKLLNQIFRPQHNNVFYFSSGTKQQMFDGHFKYFYIFFQDGANETRAETLRRHDLIIREVYFVVRQLALGPVVAFYTGKTNPVVVEKIDYSPFRPSPTRANLGVNIETDGALFRFIEVHTETPVRRATFKQLPTVTEETWTRDKLITNMAYTDFELSFNFSFKKDGWILENVALLEGGEEVGRTEMAVGAPWMWAYYCGEPLVLLNTRDGSAVTIGQYKIQPFKSNLCYPGENCYKQTPSRWSALEKHSEPRAGRNGGSDYNDSIAGGSNWVRDTRRMSARDDGDKRDDVGGGEDGVGGEGDGVGADDAPQKGKCFGKTINCGPYFNTHILSGLFVVGICLIILMYGIVALYNCSSNDRFDDPYGRTLVVTSVDTH</sequence>
<dbReference type="GeneID" id="113510059"/>
<feature type="region of interest" description="Disordered" evidence="6">
    <location>
        <begin position="354"/>
        <end position="417"/>
    </location>
</feature>
<evidence type="ECO:0000313" key="11">
    <source>
        <dbReference type="RefSeq" id="XP_031766347.1"/>
    </source>
</evidence>
<comment type="similarity">
    <text evidence="2">Belongs to the vacuolar ATPase subunit S1 family.</text>
</comment>
<evidence type="ECO:0000256" key="4">
    <source>
        <dbReference type="ARBA" id="ARBA00022989"/>
    </source>
</evidence>
<dbReference type="InterPro" id="IPR008388">
    <property type="entry name" value="Ac45_acc_su"/>
</dbReference>
<dbReference type="Proteomes" id="UP001652740">
    <property type="component" value="Unplaced"/>
</dbReference>
<accession>A0A6J3C114</accession>
<dbReference type="GO" id="GO:0033176">
    <property type="term" value="C:proton-transporting V-type ATPase complex"/>
    <property type="evidence" value="ECO:0007669"/>
    <property type="project" value="TreeGrafter"/>
</dbReference>
<evidence type="ECO:0000256" key="1">
    <source>
        <dbReference type="ARBA" id="ARBA00004167"/>
    </source>
</evidence>
<proteinExistence type="inferred from homology"/>
<dbReference type="RefSeq" id="XP_031766347.1">
    <property type="nucleotide sequence ID" value="XM_031910487.1"/>
</dbReference>
<gene>
    <name evidence="11" type="primary">LOC113510059</name>
</gene>
<organism evidence="10 11">
    <name type="scientific">Galleria mellonella</name>
    <name type="common">Greater wax moth</name>
    <dbReference type="NCBI Taxonomy" id="7137"/>
    <lineage>
        <taxon>Eukaryota</taxon>
        <taxon>Metazoa</taxon>
        <taxon>Ecdysozoa</taxon>
        <taxon>Arthropoda</taxon>
        <taxon>Hexapoda</taxon>
        <taxon>Insecta</taxon>
        <taxon>Pterygota</taxon>
        <taxon>Neoptera</taxon>
        <taxon>Endopterygota</taxon>
        <taxon>Lepidoptera</taxon>
        <taxon>Glossata</taxon>
        <taxon>Ditrysia</taxon>
        <taxon>Pyraloidea</taxon>
        <taxon>Pyralidae</taxon>
        <taxon>Galleriinae</taxon>
        <taxon>Galleria</taxon>
    </lineage>
</organism>
<dbReference type="PANTHER" id="PTHR12471">
    <property type="entry name" value="VACUOLAR ATP SYNTHASE SUBUNIT S1"/>
    <property type="match status" value="1"/>
</dbReference>
<evidence type="ECO:0000256" key="6">
    <source>
        <dbReference type="SAM" id="MobiDB-lite"/>
    </source>
</evidence>
<feature type="signal peptide" evidence="8">
    <location>
        <begin position="1"/>
        <end position="17"/>
    </location>
</feature>
<keyword evidence="3 7" id="KW-0812">Transmembrane</keyword>
<dbReference type="PANTHER" id="PTHR12471:SF7">
    <property type="entry name" value="V-TYPE PROTON ATPASE SUBUNIT S1"/>
    <property type="match status" value="1"/>
</dbReference>
<keyword evidence="8" id="KW-0732">Signal</keyword>
<evidence type="ECO:0000259" key="9">
    <source>
        <dbReference type="Pfam" id="PF20520"/>
    </source>
</evidence>
<feature type="chain" id="PRO_5027095086" evidence="8">
    <location>
        <begin position="18"/>
        <end position="485"/>
    </location>
</feature>
<feature type="transmembrane region" description="Helical" evidence="7">
    <location>
        <begin position="439"/>
        <end position="461"/>
    </location>
</feature>
<keyword evidence="10" id="KW-1185">Reference proteome</keyword>
<evidence type="ECO:0000256" key="2">
    <source>
        <dbReference type="ARBA" id="ARBA00009037"/>
    </source>
</evidence>
<dbReference type="GO" id="GO:0001671">
    <property type="term" value="F:ATPase activator activity"/>
    <property type="evidence" value="ECO:0007669"/>
    <property type="project" value="TreeGrafter"/>
</dbReference>
<evidence type="ECO:0000256" key="8">
    <source>
        <dbReference type="SAM" id="SignalP"/>
    </source>
</evidence>
<name>A0A6J3C114_GALME</name>
<dbReference type="Pfam" id="PF20520">
    <property type="entry name" value="Ac45-VOA1_TM"/>
    <property type="match status" value="1"/>
</dbReference>
<dbReference type="KEGG" id="gmw:113510059"/>
<dbReference type="AlphaFoldDB" id="A0A6J3C114"/>
<dbReference type="InParanoid" id="A0A6J3C114"/>
<dbReference type="OrthoDB" id="9985059at2759"/>